<reference evidence="2" key="3">
    <citation type="submission" date="2025-09" db="UniProtKB">
        <authorList>
            <consortium name="Ensembl"/>
        </authorList>
    </citation>
    <scope>IDENTIFICATION</scope>
</reference>
<organism evidence="2 3">
    <name type="scientific">Catharus ustulatus</name>
    <name type="common">Russet-backed thrush</name>
    <name type="synonym">Hylocichla ustulatus</name>
    <dbReference type="NCBI Taxonomy" id="91951"/>
    <lineage>
        <taxon>Eukaryota</taxon>
        <taxon>Metazoa</taxon>
        <taxon>Chordata</taxon>
        <taxon>Craniata</taxon>
        <taxon>Vertebrata</taxon>
        <taxon>Euteleostomi</taxon>
        <taxon>Archelosauria</taxon>
        <taxon>Archosauria</taxon>
        <taxon>Dinosauria</taxon>
        <taxon>Saurischia</taxon>
        <taxon>Theropoda</taxon>
        <taxon>Coelurosauria</taxon>
        <taxon>Aves</taxon>
        <taxon>Neognathae</taxon>
        <taxon>Neoaves</taxon>
        <taxon>Telluraves</taxon>
        <taxon>Australaves</taxon>
        <taxon>Passeriformes</taxon>
        <taxon>Turdidae</taxon>
        <taxon>Catharus</taxon>
    </lineage>
</organism>
<feature type="region of interest" description="Disordered" evidence="1">
    <location>
        <begin position="138"/>
        <end position="165"/>
    </location>
</feature>
<name>A0A8C3V8Q4_CATUS</name>
<reference evidence="2" key="2">
    <citation type="submission" date="2025-08" db="UniProtKB">
        <authorList>
            <consortium name="Ensembl"/>
        </authorList>
    </citation>
    <scope>IDENTIFICATION</scope>
</reference>
<dbReference type="AlphaFoldDB" id="A0A8C3V8Q4"/>
<proteinExistence type="predicted"/>
<evidence type="ECO:0000313" key="2">
    <source>
        <dbReference type="Ensembl" id="ENSCUSP00005024497.1"/>
    </source>
</evidence>
<evidence type="ECO:0000313" key="3">
    <source>
        <dbReference type="Proteomes" id="UP000694563"/>
    </source>
</evidence>
<keyword evidence="3" id="KW-1185">Reference proteome</keyword>
<sequence>FLHAAVPGSGDTGQCSAAVPRGLWGHWAVQCCCPHGSGDTGQCSAAVPGALGTLDSAVLLSLGTLDSAVLLSPGLWGHWTVQCCCPWGHWTVQCCCPQGSGDTGQGSAAVPRALGTLDSAVLLSPGLWGHCRVQPRGQCRDGEQAGPPWEQSLGADPESNKTSPHVTKSISSLLIWVS</sequence>
<evidence type="ECO:0000256" key="1">
    <source>
        <dbReference type="SAM" id="MobiDB-lite"/>
    </source>
</evidence>
<accession>A0A8C3V8Q4</accession>
<reference evidence="2" key="1">
    <citation type="submission" date="2020-10" db="EMBL/GenBank/DDBJ databases">
        <title>Catharus ustulatus (Swainson's thrush) genome, bCatUst1, primary haplotype v2.</title>
        <authorList>
            <person name="Delmore K."/>
            <person name="Vafadar M."/>
            <person name="Formenti G."/>
            <person name="Chow W."/>
            <person name="Pelan S."/>
            <person name="Howe K."/>
            <person name="Rhie A."/>
            <person name="Mountcastle J."/>
            <person name="Haase B."/>
            <person name="Fedrigo O."/>
            <person name="Jarvis E.D."/>
        </authorList>
    </citation>
    <scope>NUCLEOTIDE SEQUENCE [LARGE SCALE GENOMIC DNA]</scope>
</reference>
<protein>
    <submittedName>
        <fullName evidence="2">Uncharacterized protein</fullName>
    </submittedName>
</protein>
<dbReference type="Proteomes" id="UP000694563">
    <property type="component" value="Chromosome 29"/>
</dbReference>
<dbReference type="Ensembl" id="ENSCUST00005025366.1">
    <property type="protein sequence ID" value="ENSCUSP00005024497.1"/>
    <property type="gene ID" value="ENSCUSG00005015300.1"/>
</dbReference>